<comment type="similarity">
    <text evidence="3 14">Belongs to the glycosyl hydrolase 17 family.</text>
</comment>
<feature type="non-terminal residue" evidence="18">
    <location>
        <position position="432"/>
    </location>
</feature>
<keyword evidence="5" id="KW-1003">Cell membrane</keyword>
<evidence type="ECO:0000256" key="10">
    <source>
        <dbReference type="ARBA" id="ARBA00023136"/>
    </source>
</evidence>
<dbReference type="SUPFAM" id="SSF51445">
    <property type="entry name" value="(Trans)glycosidases"/>
    <property type="match status" value="1"/>
</dbReference>
<dbReference type="SMART" id="SM00768">
    <property type="entry name" value="X8"/>
    <property type="match status" value="1"/>
</dbReference>
<dbReference type="Gene3D" id="1.20.58.1040">
    <property type="match status" value="1"/>
</dbReference>
<evidence type="ECO:0000256" key="6">
    <source>
        <dbReference type="ARBA" id="ARBA00022622"/>
    </source>
</evidence>
<keyword evidence="10" id="KW-0472">Membrane</keyword>
<dbReference type="PANTHER" id="PTHR32227">
    <property type="entry name" value="GLUCAN ENDO-1,3-BETA-GLUCOSIDASE BG1-RELATED-RELATED"/>
    <property type="match status" value="1"/>
</dbReference>
<gene>
    <name evidence="18" type="ORF">KI387_030594</name>
</gene>
<evidence type="ECO:0000256" key="16">
    <source>
        <dbReference type="SAM" id="MobiDB-lite"/>
    </source>
</evidence>
<dbReference type="FunFam" id="3.20.20.80:FF:000002">
    <property type="entry name" value="Glucan endo-1,3-beta-glucosidase 3"/>
    <property type="match status" value="1"/>
</dbReference>
<dbReference type="GO" id="GO:0098552">
    <property type="term" value="C:side of membrane"/>
    <property type="evidence" value="ECO:0007669"/>
    <property type="project" value="UniProtKB-KW"/>
</dbReference>
<evidence type="ECO:0000256" key="8">
    <source>
        <dbReference type="ARBA" id="ARBA00022801"/>
    </source>
</evidence>
<evidence type="ECO:0000256" key="12">
    <source>
        <dbReference type="ARBA" id="ARBA00023180"/>
    </source>
</evidence>
<evidence type="ECO:0000256" key="4">
    <source>
        <dbReference type="ARBA" id="ARBA00012780"/>
    </source>
</evidence>
<dbReference type="GO" id="GO:0009506">
    <property type="term" value="C:plasmodesma"/>
    <property type="evidence" value="ECO:0007669"/>
    <property type="project" value="UniProtKB-ARBA"/>
</dbReference>
<dbReference type="InterPro" id="IPR017853">
    <property type="entry name" value="GH"/>
</dbReference>
<feature type="compositionally biased region" description="Polar residues" evidence="16">
    <location>
        <begin position="335"/>
        <end position="349"/>
    </location>
</feature>
<dbReference type="OMA" id="AFIGINW"/>
<proteinExistence type="inferred from homology"/>
<evidence type="ECO:0000256" key="13">
    <source>
        <dbReference type="ARBA" id="ARBA00023295"/>
    </source>
</evidence>
<evidence type="ECO:0000256" key="5">
    <source>
        <dbReference type="ARBA" id="ARBA00022475"/>
    </source>
</evidence>
<dbReference type="GO" id="GO:0006952">
    <property type="term" value="P:defense response"/>
    <property type="evidence" value="ECO:0007669"/>
    <property type="project" value="UniProtKB-KW"/>
</dbReference>
<evidence type="ECO:0000256" key="3">
    <source>
        <dbReference type="ARBA" id="ARBA00008773"/>
    </source>
</evidence>
<dbReference type="Pfam" id="PF07983">
    <property type="entry name" value="X8"/>
    <property type="match status" value="1"/>
</dbReference>
<dbReference type="FunFam" id="1.20.58.1040:FF:000001">
    <property type="entry name" value="Glucan endo-1,3-beta-glucosidase 4"/>
    <property type="match status" value="1"/>
</dbReference>
<evidence type="ECO:0000256" key="1">
    <source>
        <dbReference type="ARBA" id="ARBA00000382"/>
    </source>
</evidence>
<dbReference type="EC" id="3.2.1.39" evidence="4"/>
<name>A0AA38CJP9_TAXCH</name>
<organism evidence="18 19">
    <name type="scientific">Taxus chinensis</name>
    <name type="common">Chinese yew</name>
    <name type="synonym">Taxus wallichiana var. chinensis</name>
    <dbReference type="NCBI Taxonomy" id="29808"/>
    <lineage>
        <taxon>Eukaryota</taxon>
        <taxon>Viridiplantae</taxon>
        <taxon>Streptophyta</taxon>
        <taxon>Embryophyta</taxon>
        <taxon>Tracheophyta</taxon>
        <taxon>Spermatophyta</taxon>
        <taxon>Pinopsida</taxon>
        <taxon>Pinidae</taxon>
        <taxon>Conifers II</taxon>
        <taxon>Cupressales</taxon>
        <taxon>Taxaceae</taxon>
        <taxon>Taxus</taxon>
    </lineage>
</organism>
<dbReference type="PROSITE" id="PS00587">
    <property type="entry name" value="GLYCOSYL_HYDROL_F17"/>
    <property type="match status" value="1"/>
</dbReference>
<accession>A0AA38CJP9</accession>
<keyword evidence="6" id="KW-0449">Lipoprotein</keyword>
<dbReference type="InterPro" id="IPR000490">
    <property type="entry name" value="Glyco_hydro_17"/>
</dbReference>
<keyword evidence="19" id="KW-1185">Reference proteome</keyword>
<evidence type="ECO:0000256" key="11">
    <source>
        <dbReference type="ARBA" id="ARBA00023157"/>
    </source>
</evidence>
<dbReference type="AlphaFoldDB" id="A0AA38CJP9"/>
<keyword evidence="8 15" id="KW-0378">Hydrolase</keyword>
<keyword evidence="13 15" id="KW-0326">Glycosidase</keyword>
<reference evidence="18 19" key="1">
    <citation type="journal article" date="2021" name="Nat. Plants">
        <title>The Taxus genome provides insights into paclitaxel biosynthesis.</title>
        <authorList>
            <person name="Xiong X."/>
            <person name="Gou J."/>
            <person name="Liao Q."/>
            <person name="Li Y."/>
            <person name="Zhou Q."/>
            <person name="Bi G."/>
            <person name="Li C."/>
            <person name="Du R."/>
            <person name="Wang X."/>
            <person name="Sun T."/>
            <person name="Guo L."/>
            <person name="Liang H."/>
            <person name="Lu P."/>
            <person name="Wu Y."/>
            <person name="Zhang Z."/>
            <person name="Ro D.K."/>
            <person name="Shang Y."/>
            <person name="Huang S."/>
            <person name="Yan J."/>
        </authorList>
    </citation>
    <scope>NUCLEOTIDE SEQUENCE [LARGE SCALE GENOMIC DNA]</scope>
    <source>
        <strain evidence="18">Ta-2019</strain>
    </source>
</reference>
<feature type="domain" description="X8" evidence="17">
    <location>
        <begin position="354"/>
        <end position="432"/>
    </location>
</feature>
<dbReference type="InterPro" id="IPR012946">
    <property type="entry name" value="X8"/>
</dbReference>
<keyword evidence="12" id="KW-0325">Glycoprotein</keyword>
<sequence>AGSVGINYGRVANDLPSAVKVASLIKSAGVEKVKLYDSDPAVLRAFSGTGVELTIALPNEQLFYVARRLSRAYAWVKQNVAAYVPATKITTIAVGNEVFANPKNITGFLVPAMKNINTALLKYGLGDVKVSSPLALSALQNSYPPSAGSFKTELVDTVMRPMLDFLNSTGSFLMVNAYPFFAYKDNAGVISLDYALFNPNAGVPDAATGTLYKNLFDAQLDAVFTAASALGHGALDIVVTETGWPSKGDEDETGAGMDNAATYNGNLVKHVLSNSGTPLRPKAALNTFLFALFNENKKPGPTSERNYGLFYPTESKVYNIPLTAEALKSQPPEVPSSNHTTTKPRNVSNAGSQTWCVANGKAGNEQLQTALDFACGEGSADCQQIQPGAACYNPNTLEAHASYAFNSYYQKNSRKTGSCFFGGAAYVVTQPP</sequence>
<evidence type="ECO:0000259" key="17">
    <source>
        <dbReference type="SMART" id="SM00768"/>
    </source>
</evidence>
<dbReference type="GO" id="GO:0005975">
    <property type="term" value="P:carbohydrate metabolic process"/>
    <property type="evidence" value="ECO:0007669"/>
    <property type="project" value="InterPro"/>
</dbReference>
<feature type="non-terminal residue" evidence="18">
    <location>
        <position position="1"/>
    </location>
</feature>
<evidence type="ECO:0000256" key="14">
    <source>
        <dbReference type="RuleBase" id="RU004335"/>
    </source>
</evidence>
<feature type="region of interest" description="Disordered" evidence="16">
    <location>
        <begin position="329"/>
        <end position="349"/>
    </location>
</feature>
<evidence type="ECO:0000256" key="2">
    <source>
        <dbReference type="ARBA" id="ARBA00004609"/>
    </source>
</evidence>
<evidence type="ECO:0000256" key="15">
    <source>
        <dbReference type="RuleBase" id="RU004336"/>
    </source>
</evidence>
<evidence type="ECO:0000313" key="19">
    <source>
        <dbReference type="Proteomes" id="UP000824469"/>
    </source>
</evidence>
<comment type="catalytic activity">
    <reaction evidence="1">
        <text>Hydrolysis of (1-&gt;3)-beta-D-glucosidic linkages in (1-&gt;3)-beta-D-glucans.</text>
        <dbReference type="EC" id="3.2.1.39"/>
    </reaction>
</comment>
<evidence type="ECO:0000313" key="18">
    <source>
        <dbReference type="EMBL" id="KAH9298912.1"/>
    </source>
</evidence>
<dbReference type="InterPro" id="IPR044965">
    <property type="entry name" value="Glyco_hydro_17_plant"/>
</dbReference>
<dbReference type="Proteomes" id="UP000824469">
    <property type="component" value="Unassembled WGS sequence"/>
</dbReference>
<protein>
    <recommendedName>
        <fullName evidence="4">glucan endo-1,3-beta-D-glucosidase</fullName>
        <ecNumber evidence="4">3.2.1.39</ecNumber>
    </recommendedName>
</protein>
<dbReference type="Gene3D" id="3.20.20.80">
    <property type="entry name" value="Glycosidases"/>
    <property type="match status" value="1"/>
</dbReference>
<comment type="caution">
    <text evidence="18">The sequence shown here is derived from an EMBL/GenBank/DDBJ whole genome shotgun (WGS) entry which is preliminary data.</text>
</comment>
<keyword evidence="9" id="KW-0611">Plant defense</keyword>
<dbReference type="EMBL" id="JAHRHJ020000010">
    <property type="protein sequence ID" value="KAH9298912.1"/>
    <property type="molecule type" value="Genomic_DNA"/>
</dbReference>
<evidence type="ECO:0000256" key="7">
    <source>
        <dbReference type="ARBA" id="ARBA00022729"/>
    </source>
</evidence>
<dbReference type="Pfam" id="PF00332">
    <property type="entry name" value="Glyco_hydro_17"/>
    <property type="match status" value="1"/>
</dbReference>
<evidence type="ECO:0000256" key="9">
    <source>
        <dbReference type="ARBA" id="ARBA00022821"/>
    </source>
</evidence>
<dbReference type="GO" id="GO:0042973">
    <property type="term" value="F:glucan endo-1,3-beta-D-glucosidase activity"/>
    <property type="evidence" value="ECO:0007669"/>
    <property type="project" value="UniProtKB-EC"/>
</dbReference>
<keyword evidence="11" id="KW-1015">Disulfide bond</keyword>
<keyword evidence="7" id="KW-0732">Signal</keyword>
<dbReference type="GO" id="GO:0005886">
    <property type="term" value="C:plasma membrane"/>
    <property type="evidence" value="ECO:0007669"/>
    <property type="project" value="UniProtKB-SubCell"/>
</dbReference>
<keyword evidence="6" id="KW-0336">GPI-anchor</keyword>
<comment type="subcellular location">
    <subcellularLocation>
        <location evidence="2">Cell membrane</location>
        <topology evidence="2">Lipid-anchor</topology>
        <topology evidence="2">GPI-anchor</topology>
    </subcellularLocation>
</comment>